<dbReference type="SUPFAM" id="SSF48366">
    <property type="entry name" value="Ras GEF"/>
    <property type="match status" value="1"/>
</dbReference>
<dbReference type="PANTHER" id="PTHR11680">
    <property type="entry name" value="SERINE HYDROXYMETHYLTRANSFERASE"/>
    <property type="match status" value="1"/>
</dbReference>
<dbReference type="EMBL" id="GL883016">
    <property type="protein sequence ID" value="EGG19007.1"/>
    <property type="molecule type" value="Genomic_DNA"/>
</dbReference>
<feature type="domain" description="N-terminal Ras-GEF" evidence="11">
    <location>
        <begin position="462"/>
        <end position="588"/>
    </location>
</feature>
<dbReference type="InterPro" id="IPR006594">
    <property type="entry name" value="LisH"/>
</dbReference>
<dbReference type="KEGG" id="dfa:DFA_02250"/>
<dbReference type="STRING" id="1054147.F4PYX8"/>
<dbReference type="Gene3D" id="3.40.640.10">
    <property type="entry name" value="Type I PLP-dependent aspartate aminotransferase-like (Major domain)"/>
    <property type="match status" value="1"/>
</dbReference>
<keyword evidence="6 8" id="KW-0663">Pyridoxal phosphate</keyword>
<dbReference type="PROSITE" id="PS00096">
    <property type="entry name" value="SHMT"/>
    <property type="match status" value="1"/>
</dbReference>
<dbReference type="GO" id="GO:0005085">
    <property type="term" value="F:guanyl-nucleotide exchange factor activity"/>
    <property type="evidence" value="ECO:0007669"/>
    <property type="project" value="UniProtKB-KW"/>
</dbReference>
<evidence type="ECO:0000256" key="5">
    <source>
        <dbReference type="ARBA" id="ARBA00022679"/>
    </source>
</evidence>
<dbReference type="CDD" id="cd00155">
    <property type="entry name" value="RasGEF"/>
    <property type="match status" value="1"/>
</dbReference>
<dbReference type="Gene3D" id="1.20.870.10">
    <property type="entry name" value="Son of sevenless (SoS) protein Chain: S domain 1"/>
    <property type="match status" value="1"/>
</dbReference>
<feature type="region of interest" description="Disordered" evidence="9">
    <location>
        <begin position="367"/>
        <end position="427"/>
    </location>
</feature>
<dbReference type="PROSITE" id="PS50212">
    <property type="entry name" value="RASGEF_NTER"/>
    <property type="match status" value="1"/>
</dbReference>
<dbReference type="InterPro" id="IPR023578">
    <property type="entry name" value="Ras_GEF_dom_sf"/>
</dbReference>
<dbReference type="GO" id="GO:0019264">
    <property type="term" value="P:glycine biosynthetic process from serine"/>
    <property type="evidence" value="ECO:0007669"/>
    <property type="project" value="InterPro"/>
</dbReference>
<dbReference type="EC" id="2.1.2.1" evidence="8"/>
<evidence type="ECO:0000256" key="8">
    <source>
        <dbReference type="RuleBase" id="RU000585"/>
    </source>
</evidence>
<organism evidence="12 13">
    <name type="scientific">Cavenderia fasciculata</name>
    <name type="common">Slime mold</name>
    <name type="synonym">Dictyostelium fasciculatum</name>
    <dbReference type="NCBI Taxonomy" id="261658"/>
    <lineage>
        <taxon>Eukaryota</taxon>
        <taxon>Amoebozoa</taxon>
        <taxon>Evosea</taxon>
        <taxon>Eumycetozoa</taxon>
        <taxon>Dictyostelia</taxon>
        <taxon>Acytosteliales</taxon>
        <taxon>Cavenderiaceae</taxon>
        <taxon>Cavenderia</taxon>
    </lineage>
</organism>
<feature type="region of interest" description="Disordered" evidence="9">
    <location>
        <begin position="101"/>
        <end position="120"/>
    </location>
</feature>
<feature type="compositionally biased region" description="Polar residues" evidence="9">
    <location>
        <begin position="380"/>
        <end position="395"/>
    </location>
</feature>
<comment type="cofactor">
    <cofactor evidence="1 8">
        <name>pyridoxal 5'-phosphate</name>
        <dbReference type="ChEBI" id="CHEBI:597326"/>
    </cofactor>
</comment>
<dbReference type="InterPro" id="IPR036964">
    <property type="entry name" value="RASGEF_cat_dom_sf"/>
</dbReference>
<accession>F4PYX8</accession>
<dbReference type="FunFam" id="3.40.640.10:FF:000097">
    <property type="entry name" value="Serine hydroxymethyltransferase"/>
    <property type="match status" value="1"/>
</dbReference>
<protein>
    <recommendedName>
        <fullName evidence="8">Serine hydroxymethyltransferase</fullName>
        <ecNumber evidence="8">2.1.2.1</ecNumber>
    </recommendedName>
</protein>
<evidence type="ECO:0000256" key="7">
    <source>
        <dbReference type="PROSITE-ProRule" id="PRU00168"/>
    </source>
</evidence>
<dbReference type="NCBIfam" id="NF000586">
    <property type="entry name" value="PRK00011.1"/>
    <property type="match status" value="1"/>
</dbReference>
<dbReference type="Gene3D" id="3.90.1150.10">
    <property type="entry name" value="Aspartate Aminotransferase, domain 1"/>
    <property type="match status" value="1"/>
</dbReference>
<dbReference type="GO" id="GO:0035999">
    <property type="term" value="P:tetrahydrofolate interconversion"/>
    <property type="evidence" value="ECO:0007669"/>
    <property type="project" value="UniProtKB-UniPathway"/>
</dbReference>
<dbReference type="InterPro" id="IPR019798">
    <property type="entry name" value="Ser_HO-MeTrfase_PLP_BS"/>
</dbReference>
<dbReference type="Pfam" id="PF00464">
    <property type="entry name" value="SHMT"/>
    <property type="match status" value="1"/>
</dbReference>
<gene>
    <name evidence="12" type="primary">gefI</name>
    <name evidence="12" type="ORF">DFA_02250</name>
</gene>
<dbReference type="InterPro" id="IPR015421">
    <property type="entry name" value="PyrdxlP-dep_Trfase_major"/>
</dbReference>
<dbReference type="Proteomes" id="UP000007797">
    <property type="component" value="Unassembled WGS sequence"/>
</dbReference>
<dbReference type="InterPro" id="IPR015422">
    <property type="entry name" value="PyrdxlP-dep_Trfase_small"/>
</dbReference>
<feature type="domain" description="Ras-GEF" evidence="10">
    <location>
        <begin position="628"/>
        <end position="860"/>
    </location>
</feature>
<dbReference type="GeneID" id="14871039"/>
<proteinExistence type="inferred from homology"/>
<evidence type="ECO:0000259" key="11">
    <source>
        <dbReference type="PROSITE" id="PS50212"/>
    </source>
</evidence>
<comment type="similarity">
    <text evidence="3 8">Belongs to the SHMT family.</text>
</comment>
<dbReference type="InterPro" id="IPR001895">
    <property type="entry name" value="RASGEF_cat_dom"/>
</dbReference>
<dbReference type="PROSITE" id="PS50009">
    <property type="entry name" value="RASGEF_CAT"/>
    <property type="match status" value="1"/>
</dbReference>
<evidence type="ECO:0000256" key="1">
    <source>
        <dbReference type="ARBA" id="ARBA00001933"/>
    </source>
</evidence>
<keyword evidence="5 8" id="KW-0808">Transferase</keyword>
<evidence type="ECO:0000256" key="2">
    <source>
        <dbReference type="ARBA" id="ARBA00004777"/>
    </source>
</evidence>
<dbReference type="PROSITE" id="PS50896">
    <property type="entry name" value="LISH"/>
    <property type="match status" value="1"/>
</dbReference>
<dbReference type="GO" id="GO:0007264">
    <property type="term" value="P:small GTPase-mediated signal transduction"/>
    <property type="evidence" value="ECO:0007669"/>
    <property type="project" value="InterPro"/>
</dbReference>
<comment type="function">
    <text evidence="8">Interconversion of serine and glycine.</text>
</comment>
<evidence type="ECO:0000313" key="12">
    <source>
        <dbReference type="EMBL" id="EGG19007.1"/>
    </source>
</evidence>
<feature type="compositionally biased region" description="Polar residues" evidence="9">
    <location>
        <begin position="107"/>
        <end position="119"/>
    </location>
</feature>
<dbReference type="RefSeq" id="XP_004366640.1">
    <property type="nucleotide sequence ID" value="XM_004366583.1"/>
</dbReference>
<dbReference type="PANTHER" id="PTHR11680:SF35">
    <property type="entry name" value="SERINE HYDROXYMETHYLTRANSFERASE 1"/>
    <property type="match status" value="1"/>
</dbReference>
<dbReference type="GO" id="GO:0004372">
    <property type="term" value="F:glycine hydroxymethyltransferase activity"/>
    <property type="evidence" value="ECO:0007669"/>
    <property type="project" value="UniProtKB-EC"/>
</dbReference>
<dbReference type="SMART" id="SM00229">
    <property type="entry name" value="RasGEFN"/>
    <property type="match status" value="1"/>
</dbReference>
<feature type="compositionally biased region" description="Polar residues" evidence="9">
    <location>
        <begin position="162"/>
        <end position="179"/>
    </location>
</feature>
<keyword evidence="7" id="KW-0344">Guanine-nucleotide releasing factor</keyword>
<sequence length="1304" mass="145852">MINEFNTSPLRHTSKVNNHHQNAWQKRIEHRPTIEFNLSHGRCLEDGWTTSTAVVAKLASSKIYIKKTKPPPYHHRHHVTTQFCKYRFRYIIIHHHHVGSPNGDSMLYSSPRSGTSPARSSIDLANRKSHHKAAKNILQNLNRTSSSGSFGSSGFMPKPNSFYPSTPPQSSSNLHQSTGVDEVGSGQSPDIPLSHSSAGAANDNGEKIDKSLWTVRALKEHPEIADLYDRIKPINRCIALGQCYAYEETLANDPLIGGDSMIQLILQHLQYEGLLNSRKSLEEEANVKYPDYAFNESRLVTLIRTALKDSEKIFGLTLDERQKDAQQSLEEHLAFLGLLYEEPVEMEDANIYDEPDSNILYVEEKDKEKEQQQAMAAAQNGTSPPAGITQSTSLSGGLGASMTGTPSNPTTPPSHPSPSILTQSGGIPLPNNLSSASLLSSSSSINHMNMNNNNNNNDPSNNIKAIKAASLNKLVILLAPEKNHDLEYTKIFLLTYQSFTTPEKLLQKLIQRYNVPQLAGQTEEEWKKIAIYIQLRVVNVLKNWVKESFSDLNDKMIQTIKAFCENLRHEGNHSHSVRIMTTLNSKIKGGSEEDEDDKKNKVVFTTPAPEPKVPKNIWSQSLDILDVDDEEIARQLTLIDFEMFAAIKPSELLNQSWNKPKLRHRSPNVLALISRFNEISSWTASMILNHDKVKDRARVMAKFVKIGEFLLKQLNNYNTAMAILSGLNQSAIHRLKFTREEMPKAVQQSYTDLQAQLSNAFSYKVYRELLAKANPPLLPYLGVCLTDLTFIEDGNPDFIGNLINFSKRRLVYNVISTVLGSQLSRYNLQPVYQISKLLKNLKPRFDEEDLYRRSLKFESTEEFIGCRSLETVDKDVFNLIGREKKRQTDGLELIASENFTSKAVMEAIGSHFTNKYAEGYPGARYYGGAEVVDELERLCIARALKCFHLDEKEWGANVQPYSGSPANFEVYTALLQPHDRIMGLDLPSGGHLTHGYQTAKKKISASSVYFESMPYQIGADGLIDHQRLQENVHLFKPKLIICGGSAYPREWNYAKFREIADSVGAYLMCDMAHYSGLVAANLLDSPFKYCDVVTTTTHKTLRGPRSGIIFFKKSIPEIENKINFAVFPMLQGGPHENVIAGVAVALLEASQPAFHEYAAQVQKNARTIGENLIAKGYKLVTGGTDNHLVLWDLRPQGITGNKFEKACDAANITVNKNAVHGDASALSPGGVRIGAPALTSRGFKEQDFVKVVEFLDRILKICIDIQTKVGPKLVDFTAALESNQEIKEIKSQVESFSKQFPLPE</sequence>
<evidence type="ECO:0000256" key="6">
    <source>
        <dbReference type="ARBA" id="ARBA00022898"/>
    </source>
</evidence>
<dbReference type="InterPro" id="IPR015424">
    <property type="entry name" value="PyrdxlP-dep_Trfase"/>
</dbReference>
<evidence type="ECO:0000313" key="13">
    <source>
        <dbReference type="Proteomes" id="UP000007797"/>
    </source>
</evidence>
<keyword evidence="13" id="KW-1185">Reference proteome</keyword>
<dbReference type="HAMAP" id="MF_00051">
    <property type="entry name" value="SHMT"/>
    <property type="match status" value="1"/>
</dbReference>
<dbReference type="SUPFAM" id="SSF53383">
    <property type="entry name" value="PLP-dependent transferases"/>
    <property type="match status" value="1"/>
</dbReference>
<dbReference type="InterPro" id="IPR001085">
    <property type="entry name" value="Ser_HO-MeTrfase"/>
</dbReference>
<dbReference type="GO" id="GO:0030170">
    <property type="term" value="F:pyridoxal phosphate binding"/>
    <property type="evidence" value="ECO:0007669"/>
    <property type="project" value="InterPro"/>
</dbReference>
<name>F4PYX8_CACFS</name>
<keyword evidence="4 8" id="KW-0554">One-carbon metabolism</keyword>
<evidence type="ECO:0000259" key="10">
    <source>
        <dbReference type="PROSITE" id="PS50009"/>
    </source>
</evidence>
<comment type="pathway">
    <text evidence="2 8">One-carbon metabolism; tetrahydrofolate interconversion.</text>
</comment>
<dbReference type="CDD" id="cd00378">
    <property type="entry name" value="SHMT"/>
    <property type="match status" value="1"/>
</dbReference>
<dbReference type="Pfam" id="PF00618">
    <property type="entry name" value="RasGEF_N"/>
    <property type="match status" value="1"/>
</dbReference>
<evidence type="ECO:0000256" key="9">
    <source>
        <dbReference type="SAM" id="MobiDB-lite"/>
    </source>
</evidence>
<dbReference type="SMART" id="SM00147">
    <property type="entry name" value="RasGEF"/>
    <property type="match status" value="1"/>
</dbReference>
<dbReference type="InterPro" id="IPR000651">
    <property type="entry name" value="Ras-like_Gua-exchang_fac_N"/>
</dbReference>
<dbReference type="InterPro" id="IPR039429">
    <property type="entry name" value="SHMT-like_dom"/>
</dbReference>
<reference evidence="13" key="1">
    <citation type="journal article" date="2011" name="Genome Res.">
        <title>Phylogeny-wide analysis of social amoeba genomes highlights ancient origins for complex intercellular communication.</title>
        <authorList>
            <person name="Heidel A.J."/>
            <person name="Lawal H.M."/>
            <person name="Felder M."/>
            <person name="Schilde C."/>
            <person name="Helps N.R."/>
            <person name="Tunggal B."/>
            <person name="Rivero F."/>
            <person name="John U."/>
            <person name="Schleicher M."/>
            <person name="Eichinger L."/>
            <person name="Platzer M."/>
            <person name="Noegel A.A."/>
            <person name="Schaap P."/>
            <person name="Gloeckner G."/>
        </authorList>
    </citation>
    <scope>NUCLEOTIDE SEQUENCE [LARGE SCALE GENOMIC DNA]</scope>
    <source>
        <strain evidence="13">SH3</strain>
    </source>
</reference>
<evidence type="ECO:0000256" key="3">
    <source>
        <dbReference type="ARBA" id="ARBA00006376"/>
    </source>
</evidence>
<dbReference type="UniPathway" id="UPA00193"/>
<evidence type="ECO:0000256" key="4">
    <source>
        <dbReference type="ARBA" id="ARBA00022563"/>
    </source>
</evidence>
<dbReference type="Pfam" id="PF00617">
    <property type="entry name" value="RasGEF"/>
    <property type="match status" value="1"/>
</dbReference>
<feature type="region of interest" description="Disordered" evidence="9">
    <location>
        <begin position="156"/>
        <end position="205"/>
    </location>
</feature>
<comment type="catalytic activity">
    <reaction evidence="8">
        <text>(6R)-5,10-methylene-5,6,7,8-tetrahydrofolate + glycine + H2O = (6S)-5,6,7,8-tetrahydrofolate + L-serine</text>
        <dbReference type="Rhea" id="RHEA:15481"/>
        <dbReference type="ChEBI" id="CHEBI:15377"/>
        <dbReference type="ChEBI" id="CHEBI:15636"/>
        <dbReference type="ChEBI" id="CHEBI:33384"/>
        <dbReference type="ChEBI" id="CHEBI:57305"/>
        <dbReference type="ChEBI" id="CHEBI:57453"/>
        <dbReference type="EC" id="2.1.2.1"/>
    </reaction>
</comment>
<dbReference type="Gene3D" id="1.10.840.10">
    <property type="entry name" value="Ras guanine-nucleotide exchange factors catalytic domain"/>
    <property type="match status" value="1"/>
</dbReference>
<dbReference type="GO" id="GO:0005739">
    <property type="term" value="C:mitochondrion"/>
    <property type="evidence" value="ECO:0007669"/>
    <property type="project" value="TreeGrafter"/>
</dbReference>
<dbReference type="CDD" id="cd06224">
    <property type="entry name" value="REM"/>
    <property type="match status" value="1"/>
</dbReference>
<dbReference type="InterPro" id="IPR049943">
    <property type="entry name" value="Ser_HO-MeTrfase-like"/>
</dbReference>
<dbReference type="OrthoDB" id="10254377at2759"/>